<name>A0A6C2C9F8_9LACO</name>
<dbReference type="EMBL" id="SDGZ01000008">
    <property type="protein sequence ID" value="TYC50497.1"/>
    <property type="molecule type" value="Genomic_DNA"/>
</dbReference>
<evidence type="ECO:0000313" key="1">
    <source>
        <dbReference type="EMBL" id="TYC50497.1"/>
    </source>
</evidence>
<comment type="caution">
    <text evidence="1">The sequence shown here is derived from an EMBL/GenBank/DDBJ whole genome shotgun (WGS) entry which is preliminary data.</text>
</comment>
<accession>A0A6C2C9F8</accession>
<organism evidence="1 2">
    <name type="scientific">Weissella muntiaci</name>
    <dbReference type="NCBI Taxonomy" id="2508881"/>
    <lineage>
        <taxon>Bacteria</taxon>
        <taxon>Bacillati</taxon>
        <taxon>Bacillota</taxon>
        <taxon>Bacilli</taxon>
        <taxon>Lactobacillales</taxon>
        <taxon>Lactobacillaceae</taxon>
        <taxon>Weissella</taxon>
    </lineage>
</organism>
<evidence type="ECO:0000313" key="2">
    <source>
        <dbReference type="Proteomes" id="UP000371977"/>
    </source>
</evidence>
<dbReference type="Proteomes" id="UP000371977">
    <property type="component" value="Unassembled WGS sequence"/>
</dbReference>
<gene>
    <name evidence="1" type="ORF">ESZ50_02190</name>
</gene>
<protein>
    <submittedName>
        <fullName evidence="1">Uncharacterized protein</fullName>
    </submittedName>
</protein>
<keyword evidence="2" id="KW-1185">Reference proteome</keyword>
<proteinExistence type="predicted"/>
<reference evidence="1 2" key="1">
    <citation type="submission" date="2019-01" db="EMBL/GenBank/DDBJ databases">
        <title>Weissella sp. nov., a novel lactic acid bacterium isolated from animal feces.</title>
        <authorList>
            <person name="Wang L.-T."/>
        </authorList>
    </citation>
    <scope>NUCLEOTIDE SEQUENCE [LARGE SCALE GENOMIC DNA]</scope>
    <source>
        <strain evidence="1 2">8H-2</strain>
    </source>
</reference>
<dbReference type="RefSeq" id="WP_148621969.1">
    <property type="nucleotide sequence ID" value="NZ_SDGZ01000008.1"/>
</dbReference>
<sequence length="179" mass="20790">MDKFTVAVGVVSMFDVQPSSDGSDSWTLVINLPQTSQTENDLDSRLEALDGAEYDKMSDKFSFLLNEDILGKDIRPMMDPEVLKEYFVSKKANEDIYDELEIQDWEKQISLAEKNFNEGHKPIRTVGDLISQITIQDFTLYLKNEEDKESLITWADLDWDANYFTEYSNRSIFDFFGEY</sequence>
<dbReference type="AlphaFoldDB" id="A0A6C2C9F8"/>